<evidence type="ECO:0000313" key="2">
    <source>
        <dbReference type="Proteomes" id="UP000308600"/>
    </source>
</evidence>
<gene>
    <name evidence="1" type="ORF">BDN72DRAFT_310641</name>
</gene>
<protein>
    <submittedName>
        <fullName evidence="1">Uncharacterized protein</fullName>
    </submittedName>
</protein>
<evidence type="ECO:0000313" key="1">
    <source>
        <dbReference type="EMBL" id="TFK63569.1"/>
    </source>
</evidence>
<dbReference type="EMBL" id="ML208516">
    <property type="protein sequence ID" value="TFK63569.1"/>
    <property type="molecule type" value="Genomic_DNA"/>
</dbReference>
<proteinExistence type="predicted"/>
<reference evidence="1 2" key="1">
    <citation type="journal article" date="2019" name="Nat. Ecol. Evol.">
        <title>Megaphylogeny resolves global patterns of mushroom evolution.</title>
        <authorList>
            <person name="Varga T."/>
            <person name="Krizsan K."/>
            <person name="Foldi C."/>
            <person name="Dima B."/>
            <person name="Sanchez-Garcia M."/>
            <person name="Sanchez-Ramirez S."/>
            <person name="Szollosi G.J."/>
            <person name="Szarkandi J.G."/>
            <person name="Papp V."/>
            <person name="Albert L."/>
            <person name="Andreopoulos W."/>
            <person name="Angelini C."/>
            <person name="Antonin V."/>
            <person name="Barry K.W."/>
            <person name="Bougher N.L."/>
            <person name="Buchanan P."/>
            <person name="Buyck B."/>
            <person name="Bense V."/>
            <person name="Catcheside P."/>
            <person name="Chovatia M."/>
            <person name="Cooper J."/>
            <person name="Damon W."/>
            <person name="Desjardin D."/>
            <person name="Finy P."/>
            <person name="Geml J."/>
            <person name="Haridas S."/>
            <person name="Hughes K."/>
            <person name="Justo A."/>
            <person name="Karasinski D."/>
            <person name="Kautmanova I."/>
            <person name="Kiss B."/>
            <person name="Kocsube S."/>
            <person name="Kotiranta H."/>
            <person name="LaButti K.M."/>
            <person name="Lechner B.E."/>
            <person name="Liimatainen K."/>
            <person name="Lipzen A."/>
            <person name="Lukacs Z."/>
            <person name="Mihaltcheva S."/>
            <person name="Morgado L.N."/>
            <person name="Niskanen T."/>
            <person name="Noordeloos M.E."/>
            <person name="Ohm R.A."/>
            <person name="Ortiz-Santana B."/>
            <person name="Ovrebo C."/>
            <person name="Racz N."/>
            <person name="Riley R."/>
            <person name="Savchenko A."/>
            <person name="Shiryaev A."/>
            <person name="Soop K."/>
            <person name="Spirin V."/>
            <person name="Szebenyi C."/>
            <person name="Tomsovsky M."/>
            <person name="Tulloss R.E."/>
            <person name="Uehling J."/>
            <person name="Grigoriev I.V."/>
            <person name="Vagvolgyi C."/>
            <person name="Papp T."/>
            <person name="Martin F.M."/>
            <person name="Miettinen O."/>
            <person name="Hibbett D.S."/>
            <person name="Nagy L.G."/>
        </authorList>
    </citation>
    <scope>NUCLEOTIDE SEQUENCE [LARGE SCALE GENOMIC DNA]</scope>
    <source>
        <strain evidence="1 2">NL-1719</strain>
    </source>
</reference>
<keyword evidence="2" id="KW-1185">Reference proteome</keyword>
<name>A0ACD3ADV4_9AGAR</name>
<sequence length="63" mass="7049">MGLVVVVVLKNPTLVIGAVVVTLSLSTLHFISSTLRPLLVPRRPSRSYRLKSSAYLTRSRSWR</sequence>
<accession>A0ACD3ADV4</accession>
<dbReference type="Proteomes" id="UP000308600">
    <property type="component" value="Unassembled WGS sequence"/>
</dbReference>
<organism evidence="1 2">
    <name type="scientific">Pluteus cervinus</name>
    <dbReference type="NCBI Taxonomy" id="181527"/>
    <lineage>
        <taxon>Eukaryota</taxon>
        <taxon>Fungi</taxon>
        <taxon>Dikarya</taxon>
        <taxon>Basidiomycota</taxon>
        <taxon>Agaricomycotina</taxon>
        <taxon>Agaricomycetes</taxon>
        <taxon>Agaricomycetidae</taxon>
        <taxon>Agaricales</taxon>
        <taxon>Pluteineae</taxon>
        <taxon>Pluteaceae</taxon>
        <taxon>Pluteus</taxon>
    </lineage>
</organism>